<feature type="transmembrane region" description="Helical" evidence="6">
    <location>
        <begin position="78"/>
        <end position="100"/>
    </location>
</feature>
<evidence type="ECO:0000256" key="5">
    <source>
        <dbReference type="PROSITE-ProRule" id="PRU00205"/>
    </source>
</evidence>
<dbReference type="GO" id="GO:0046513">
    <property type="term" value="P:ceramide biosynthetic process"/>
    <property type="evidence" value="ECO:0007669"/>
    <property type="project" value="InterPro"/>
</dbReference>
<reference evidence="8" key="1">
    <citation type="submission" date="2019-06" db="EMBL/GenBank/DDBJ databases">
        <authorList>
            <person name="Zheng W."/>
        </authorList>
    </citation>
    <scope>NUCLEOTIDE SEQUENCE</scope>
    <source>
        <strain evidence="8">QDHG01</strain>
    </source>
</reference>
<evidence type="ECO:0000256" key="4">
    <source>
        <dbReference type="ARBA" id="ARBA00023136"/>
    </source>
</evidence>
<name>A0A8J8NXU5_HALGN</name>
<evidence type="ECO:0000259" key="7">
    <source>
        <dbReference type="PROSITE" id="PS50922"/>
    </source>
</evidence>
<keyword evidence="2 5" id="KW-0812">Transmembrane</keyword>
<dbReference type="InterPro" id="IPR006634">
    <property type="entry name" value="TLC-dom"/>
</dbReference>
<sequence>MNVLCVAVLYKILLQEDCDFFDVRLGGRTSHPLYFYNHPCQKIPANLDNFYLFKLAYHFYELGHTLVLDRKRVDFVEYALHHFLTFSLILFSYSVGYLPIGAAVMILHDVTDLGCSVFKLTIDITPTAVEVIGYIGMVVPWLYVRLWFFPAHVISRIFEEMNSWHGVRINRHMMIMLTVFLIVLFCMHIFWFYLMVKGLLRRFQAKTWKSGISFATNANNVE</sequence>
<dbReference type="EMBL" id="RRYP01005194">
    <property type="protein sequence ID" value="TNV82255.1"/>
    <property type="molecule type" value="Genomic_DNA"/>
</dbReference>
<protein>
    <recommendedName>
        <fullName evidence="7">TLC domain-containing protein</fullName>
    </recommendedName>
</protein>
<evidence type="ECO:0000313" key="8">
    <source>
        <dbReference type="EMBL" id="TNV82255.1"/>
    </source>
</evidence>
<feature type="transmembrane region" description="Helical" evidence="6">
    <location>
        <begin position="131"/>
        <end position="154"/>
    </location>
</feature>
<keyword evidence="9" id="KW-1185">Reference proteome</keyword>
<evidence type="ECO:0000256" key="2">
    <source>
        <dbReference type="ARBA" id="ARBA00022692"/>
    </source>
</evidence>
<comment type="caution">
    <text evidence="8">The sequence shown here is derived from an EMBL/GenBank/DDBJ whole genome shotgun (WGS) entry which is preliminary data.</text>
</comment>
<dbReference type="Proteomes" id="UP000785679">
    <property type="component" value="Unassembled WGS sequence"/>
</dbReference>
<keyword evidence="3 6" id="KW-1133">Transmembrane helix</keyword>
<accession>A0A8J8NXU5</accession>
<gene>
    <name evidence="8" type="ORF">FGO68_gene12725</name>
</gene>
<comment type="subcellular location">
    <subcellularLocation>
        <location evidence="1">Membrane</location>
        <topology evidence="1">Multi-pass membrane protein</topology>
    </subcellularLocation>
</comment>
<evidence type="ECO:0000313" key="9">
    <source>
        <dbReference type="Proteomes" id="UP000785679"/>
    </source>
</evidence>
<dbReference type="GO" id="GO:0050291">
    <property type="term" value="F:sphingosine N-acyltransferase activity"/>
    <property type="evidence" value="ECO:0007669"/>
    <property type="project" value="InterPro"/>
</dbReference>
<dbReference type="GO" id="GO:0005783">
    <property type="term" value="C:endoplasmic reticulum"/>
    <property type="evidence" value="ECO:0007669"/>
    <property type="project" value="TreeGrafter"/>
</dbReference>
<dbReference type="AlphaFoldDB" id="A0A8J8NXU5"/>
<dbReference type="PANTHER" id="PTHR12560">
    <property type="entry name" value="LONGEVITY ASSURANCE FACTOR 1 LAG1"/>
    <property type="match status" value="1"/>
</dbReference>
<dbReference type="PANTHER" id="PTHR12560:SF0">
    <property type="entry name" value="LD18904P"/>
    <property type="match status" value="1"/>
</dbReference>
<dbReference type="OrthoDB" id="284586at2759"/>
<dbReference type="PROSITE" id="PS50922">
    <property type="entry name" value="TLC"/>
    <property type="match status" value="1"/>
</dbReference>
<dbReference type="GO" id="GO:0016020">
    <property type="term" value="C:membrane"/>
    <property type="evidence" value="ECO:0007669"/>
    <property type="project" value="UniProtKB-SubCell"/>
</dbReference>
<dbReference type="SMART" id="SM00724">
    <property type="entry name" value="TLC"/>
    <property type="match status" value="1"/>
</dbReference>
<dbReference type="Pfam" id="PF03798">
    <property type="entry name" value="TRAM_LAG1_CLN8"/>
    <property type="match status" value="1"/>
</dbReference>
<feature type="domain" description="TLC" evidence="7">
    <location>
        <begin position="1"/>
        <end position="204"/>
    </location>
</feature>
<feature type="transmembrane region" description="Helical" evidence="6">
    <location>
        <begin position="175"/>
        <end position="194"/>
    </location>
</feature>
<organism evidence="8 9">
    <name type="scientific">Halteria grandinella</name>
    <dbReference type="NCBI Taxonomy" id="5974"/>
    <lineage>
        <taxon>Eukaryota</taxon>
        <taxon>Sar</taxon>
        <taxon>Alveolata</taxon>
        <taxon>Ciliophora</taxon>
        <taxon>Intramacronucleata</taxon>
        <taxon>Spirotrichea</taxon>
        <taxon>Stichotrichia</taxon>
        <taxon>Sporadotrichida</taxon>
        <taxon>Halteriidae</taxon>
        <taxon>Halteria</taxon>
    </lineage>
</organism>
<evidence type="ECO:0000256" key="1">
    <source>
        <dbReference type="ARBA" id="ARBA00004141"/>
    </source>
</evidence>
<proteinExistence type="predicted"/>
<evidence type="ECO:0000256" key="6">
    <source>
        <dbReference type="SAM" id="Phobius"/>
    </source>
</evidence>
<keyword evidence="4 5" id="KW-0472">Membrane</keyword>
<evidence type="ECO:0000256" key="3">
    <source>
        <dbReference type="ARBA" id="ARBA00022989"/>
    </source>
</evidence>
<dbReference type="InterPro" id="IPR016439">
    <property type="entry name" value="Lag1/Lac1-like"/>
</dbReference>